<dbReference type="EMBL" id="SWJQ01000785">
    <property type="protein sequence ID" value="TRZ10908.1"/>
    <property type="molecule type" value="Genomic_DNA"/>
</dbReference>
<dbReference type="AlphaFoldDB" id="A0A8K1LEK8"/>
<sequence>MLFCIFLNDIDGRMECALRKFADDTKLNGMVDMPEGWDAIQRDLAKLKNWVHANLMRSYENKYKVLSLGWGNPQYQHRLWMNRSKAAL</sequence>
<reference evidence="1" key="1">
    <citation type="submission" date="2019-04" db="EMBL/GenBank/DDBJ databases">
        <title>Genome assembly of Zosterops borbonicus 15179.</title>
        <authorList>
            <person name="Leroy T."/>
            <person name="Anselmetti Y."/>
            <person name="Tilak M.-K."/>
            <person name="Nabholz B."/>
        </authorList>
    </citation>
    <scope>NUCLEOTIDE SEQUENCE</scope>
    <source>
        <strain evidence="1">HGM_15179</strain>
        <tissue evidence="1">Muscle</tissue>
    </source>
</reference>
<name>A0A8K1LEK8_9PASS</name>
<dbReference type="OrthoDB" id="10428099at2759"/>
<evidence type="ECO:0000313" key="2">
    <source>
        <dbReference type="Proteomes" id="UP000796761"/>
    </source>
</evidence>
<evidence type="ECO:0008006" key="3">
    <source>
        <dbReference type="Google" id="ProtNLM"/>
    </source>
</evidence>
<gene>
    <name evidence="1" type="ORF">HGM15179_016200</name>
</gene>
<dbReference type="Proteomes" id="UP000796761">
    <property type="component" value="Unassembled WGS sequence"/>
</dbReference>
<organism evidence="1 2">
    <name type="scientific">Zosterops borbonicus</name>
    <dbReference type="NCBI Taxonomy" id="364589"/>
    <lineage>
        <taxon>Eukaryota</taxon>
        <taxon>Metazoa</taxon>
        <taxon>Chordata</taxon>
        <taxon>Craniata</taxon>
        <taxon>Vertebrata</taxon>
        <taxon>Euteleostomi</taxon>
        <taxon>Archelosauria</taxon>
        <taxon>Archosauria</taxon>
        <taxon>Dinosauria</taxon>
        <taxon>Saurischia</taxon>
        <taxon>Theropoda</taxon>
        <taxon>Coelurosauria</taxon>
        <taxon>Aves</taxon>
        <taxon>Neognathae</taxon>
        <taxon>Neoaves</taxon>
        <taxon>Telluraves</taxon>
        <taxon>Australaves</taxon>
        <taxon>Passeriformes</taxon>
        <taxon>Sylvioidea</taxon>
        <taxon>Zosteropidae</taxon>
        <taxon>Zosterops</taxon>
    </lineage>
</organism>
<protein>
    <recommendedName>
        <fullName evidence="3">Rna-directed dna polymerase from mobile element jockey-like</fullName>
    </recommendedName>
</protein>
<comment type="caution">
    <text evidence="1">The sequence shown here is derived from an EMBL/GenBank/DDBJ whole genome shotgun (WGS) entry which is preliminary data.</text>
</comment>
<accession>A0A8K1LEK8</accession>
<proteinExistence type="predicted"/>
<keyword evidence="2" id="KW-1185">Reference proteome</keyword>
<evidence type="ECO:0000313" key="1">
    <source>
        <dbReference type="EMBL" id="TRZ10908.1"/>
    </source>
</evidence>